<keyword evidence="3" id="KW-0732">Signal</keyword>
<dbReference type="SUPFAM" id="SSF141072">
    <property type="entry name" value="CalX-like"/>
    <property type="match status" value="2"/>
</dbReference>
<dbReference type="Proteomes" id="UP001017257">
    <property type="component" value="Chromosome"/>
</dbReference>
<comment type="subcellular location">
    <subcellularLocation>
        <location evidence="1">Secreted</location>
    </subcellularLocation>
</comment>
<dbReference type="RefSeq" id="WP_173947869.1">
    <property type="nucleotide sequence ID" value="NZ_CP102845.1"/>
</dbReference>
<organism evidence="8 9">
    <name type="scientific">Microvirga terrae</name>
    <dbReference type="NCBI Taxonomy" id="2740529"/>
    <lineage>
        <taxon>Bacteria</taxon>
        <taxon>Pseudomonadati</taxon>
        <taxon>Pseudomonadota</taxon>
        <taxon>Alphaproteobacteria</taxon>
        <taxon>Hyphomicrobiales</taxon>
        <taxon>Methylobacteriaceae</taxon>
        <taxon>Microvirga</taxon>
    </lineage>
</organism>
<accession>A0ABY5RTT5</accession>
<reference evidence="8" key="1">
    <citation type="submission" date="2022-08" db="EMBL/GenBank/DDBJ databases">
        <title>Microvirga terrae sp. nov., isolated from soil.</title>
        <authorList>
            <person name="Kim K.H."/>
            <person name="Seo Y.L."/>
            <person name="Kim J.M."/>
            <person name="Lee J.K."/>
            <person name="Han D.M."/>
            <person name="Jeon C.O."/>
        </authorList>
    </citation>
    <scope>NUCLEOTIDE SEQUENCE</scope>
    <source>
        <strain evidence="8">R24</strain>
    </source>
</reference>
<dbReference type="PRINTS" id="PR00313">
    <property type="entry name" value="CABNDNGRPT"/>
</dbReference>
<dbReference type="Pfam" id="PF00353">
    <property type="entry name" value="HemolysinCabind"/>
    <property type="match status" value="3"/>
</dbReference>
<dbReference type="InterPro" id="IPR038081">
    <property type="entry name" value="CalX-like_sf"/>
</dbReference>
<keyword evidence="5" id="KW-0106">Calcium</keyword>
<dbReference type="InterPro" id="IPR050557">
    <property type="entry name" value="RTX_toxin/Mannuronan_C5-epim"/>
</dbReference>
<dbReference type="SMART" id="SM00112">
    <property type="entry name" value="CA"/>
    <property type="match status" value="2"/>
</dbReference>
<feature type="domain" description="Cadherin" evidence="7">
    <location>
        <begin position="1238"/>
        <end position="1333"/>
    </location>
</feature>
<dbReference type="PROSITE" id="PS00330">
    <property type="entry name" value="HEMOLYSIN_CALCIUM"/>
    <property type="match status" value="1"/>
</dbReference>
<dbReference type="PANTHER" id="PTHR38340:SF1">
    <property type="entry name" value="S-LAYER PROTEIN"/>
    <property type="match status" value="1"/>
</dbReference>
<protein>
    <recommendedName>
        <fullName evidence="7">Cadherin domain-containing protein</fullName>
    </recommendedName>
</protein>
<evidence type="ECO:0000259" key="7">
    <source>
        <dbReference type="PROSITE" id="PS50268"/>
    </source>
</evidence>
<keyword evidence="2" id="KW-0964">Secreted</keyword>
<dbReference type="EMBL" id="CP102845">
    <property type="protein sequence ID" value="UVF20428.1"/>
    <property type="molecule type" value="Genomic_DNA"/>
</dbReference>
<dbReference type="PANTHER" id="PTHR38340">
    <property type="entry name" value="S-LAYER PROTEIN"/>
    <property type="match status" value="1"/>
</dbReference>
<dbReference type="SUPFAM" id="SSF49313">
    <property type="entry name" value="Cadherin-like"/>
    <property type="match status" value="2"/>
</dbReference>
<proteinExistence type="predicted"/>
<evidence type="ECO:0000313" key="9">
    <source>
        <dbReference type="Proteomes" id="UP001017257"/>
    </source>
</evidence>
<dbReference type="PROSITE" id="PS50268">
    <property type="entry name" value="CADHERIN_2"/>
    <property type="match status" value="2"/>
</dbReference>
<evidence type="ECO:0000256" key="3">
    <source>
        <dbReference type="ARBA" id="ARBA00022729"/>
    </source>
</evidence>
<feature type="domain" description="Cadherin" evidence="7">
    <location>
        <begin position="1143"/>
        <end position="1228"/>
    </location>
</feature>
<evidence type="ECO:0000256" key="2">
    <source>
        <dbReference type="ARBA" id="ARBA00022525"/>
    </source>
</evidence>
<sequence length="1552" mass="161334">MTALTFTSAPSTGDGNPQQSGLNNVLINENILDGTTIGYVKIDPAFTYNWDVQGTTTLNWGGAYDFERVIDPIGQPAGTYLRIFVATGKGGDVIFDREGGDFTHEIAISGGTASEPRKDVGSSVVTMRNVAEAPTKLGITTFGGVNGGDTTPATPPAGYPSVEHSTGIIGQLVSEDEDGTSNALTHTYKFVNSSTSDGLTSSDGVFKIESFLNQFNQVRWRVVINNASLYDYDSLPDNAKYFQHTIRAIDDTNLTFDRQFRFVVTNNTADDVPKVQFAPSTVNISQQEGTSSTAGDWTTYTYDLVRDIATGGNSIVTWSINGTGIDTGDFEALAGTATFVGNALTTQLVVKVRKDSGFEADENFTITLGTTGNTNASIGTKNTATGTIENDDTQIAAPTITGVRQQVDGESTGTIKPFENNLAVAYANNTDALTVEVSFALANGTFGTVNGVNPSDSGTTRTYTFTGLTRDQLNTILSGMQFNPTDSFSTAANTVFTVQVKPAAANQWSDGGTVTVAADFNDNATGTIPTTNVAATANTAMNPFTGITVTDEENDAVTLTISFAAGGTWVVPASTTGPNAVNVTDNGATTGTRILTFTGKAVDVASLIDTVQYTPAAAGTKAFTVSVIDAFSGAGQHGTVAVGSGSFNVVAAAANTPPPSPAGPASVDERSPDSTLVHTMALKDLDGDTITYTFADALDAAHTISQDGKFRIVGNTIVVNGTLSEVGGDTPLPAYAVVATDGAPNGTVTGNVSITVKNVPVLSIAAPASAAVTESDSGTVEYRFTVRRESIGRESTVKWTVATGAGIDASDFDALQGTLTFDADDEFQDIVLLVKGDRIAELNETFTVTLSEPTGAAINQNAKSAMGTITNDDHAPTLVIDPGEDYFHGPTGTAIAGVLAGVNLDDLDGAGEQLTLTVSFLNANGSFDAGMTDGTSNGVVVADNGTNPGGFRQFTLVGTAADIENFLAARSFKPSIANANTSFSFTLTDGANPRAFGDKITVLGEFPGNQAPDRPSVLATIHESKAPGLVVGTMDDLDPEGKIIDYQFFGAQANSDGKISGDGRFEIVGNKIVVRDLSMVGQQTYVLLASDGTYTVQGSATITVKDNLGPKINSIAHSGSGQAGAGAEAGMILVQETAGAVEIGSVTASDQDAAIDGRTLSYSLENTYNGLFTIDAAGKIRIADASKLPVNGDTPYALKVRVSDGTDMTEQTVTVKVKETSTNQAPTNLSLTIPNNAVKEFTAVGQEVGTLSATDADGDTLTYKLLDTAGGRFDIKGNKLVLAGPGVNFEDMASHQIKVEVSDGKVTTQQVFTVKVEDQTDLTKRGTKKAETLKGRALDDNLKGGSGNAKDTIKGLAGDDKLYGEGGNDSLLGGDGIDSLFGGAGNDTLKGENGRDTLTGDAGNDNLFGGRDNDKLFGGAGNDVIKGEDGDDMLFGEAGNDKLYGGAGNDAFVFTKKPSKSANLDQVVDFKSGQDKVFLDNAVFKKLGVLGTMEAPLKLDATMFKANKATDKNDYLVYKKGVLYYDANGSGKGGEVEIAKIKSLKAADIFII</sequence>
<dbReference type="Gene3D" id="2.150.10.10">
    <property type="entry name" value="Serralysin-like metalloprotease, C-terminal"/>
    <property type="match status" value="2"/>
</dbReference>
<dbReference type="Gene3D" id="2.60.40.60">
    <property type="entry name" value="Cadherins"/>
    <property type="match status" value="2"/>
</dbReference>
<dbReference type="InterPro" id="IPR001343">
    <property type="entry name" value="Hemolysn_Ca-bd"/>
</dbReference>
<dbReference type="Gene3D" id="2.60.40.2030">
    <property type="match status" value="2"/>
</dbReference>
<keyword evidence="4" id="KW-0677">Repeat</keyword>
<feature type="region of interest" description="Disordered" evidence="6">
    <location>
        <begin position="1"/>
        <end position="20"/>
    </location>
</feature>
<evidence type="ECO:0000256" key="6">
    <source>
        <dbReference type="SAM" id="MobiDB-lite"/>
    </source>
</evidence>
<dbReference type="InterPro" id="IPR003644">
    <property type="entry name" value="Calx_beta"/>
</dbReference>
<dbReference type="InterPro" id="IPR011049">
    <property type="entry name" value="Serralysin-like_metalloprot_C"/>
</dbReference>
<evidence type="ECO:0000256" key="4">
    <source>
        <dbReference type="ARBA" id="ARBA00022737"/>
    </source>
</evidence>
<keyword evidence="9" id="KW-1185">Reference proteome</keyword>
<gene>
    <name evidence="8" type="ORF">HPT29_004565</name>
</gene>
<evidence type="ECO:0000256" key="1">
    <source>
        <dbReference type="ARBA" id="ARBA00004613"/>
    </source>
</evidence>
<dbReference type="InterPro" id="IPR002126">
    <property type="entry name" value="Cadherin-like_dom"/>
</dbReference>
<evidence type="ECO:0000313" key="8">
    <source>
        <dbReference type="EMBL" id="UVF20428.1"/>
    </source>
</evidence>
<dbReference type="InterPro" id="IPR015919">
    <property type="entry name" value="Cadherin-like_sf"/>
</dbReference>
<dbReference type="InterPro" id="IPR018511">
    <property type="entry name" value="Hemolysin-typ_Ca-bd_CS"/>
</dbReference>
<dbReference type="SUPFAM" id="SSF51120">
    <property type="entry name" value="beta-Roll"/>
    <property type="match status" value="2"/>
</dbReference>
<dbReference type="CDD" id="cd11304">
    <property type="entry name" value="Cadherin_repeat"/>
    <property type="match status" value="2"/>
</dbReference>
<name>A0ABY5RTT5_9HYPH</name>
<dbReference type="Pfam" id="PF03160">
    <property type="entry name" value="Calx-beta"/>
    <property type="match status" value="2"/>
</dbReference>
<evidence type="ECO:0000256" key="5">
    <source>
        <dbReference type="ARBA" id="ARBA00022837"/>
    </source>
</evidence>